<gene>
    <name evidence="1" type="ORF">FGO68_gene13640</name>
</gene>
<dbReference type="Proteomes" id="UP000785679">
    <property type="component" value="Unassembled WGS sequence"/>
</dbReference>
<dbReference type="EMBL" id="RRYP01002450">
    <property type="protein sequence ID" value="TNV84752.1"/>
    <property type="molecule type" value="Genomic_DNA"/>
</dbReference>
<evidence type="ECO:0000313" key="1">
    <source>
        <dbReference type="EMBL" id="TNV84752.1"/>
    </source>
</evidence>
<accession>A0A8J8T6Z5</accession>
<evidence type="ECO:0000313" key="2">
    <source>
        <dbReference type="Proteomes" id="UP000785679"/>
    </source>
</evidence>
<organism evidence="1 2">
    <name type="scientific">Halteria grandinella</name>
    <dbReference type="NCBI Taxonomy" id="5974"/>
    <lineage>
        <taxon>Eukaryota</taxon>
        <taxon>Sar</taxon>
        <taxon>Alveolata</taxon>
        <taxon>Ciliophora</taxon>
        <taxon>Intramacronucleata</taxon>
        <taxon>Spirotrichea</taxon>
        <taxon>Stichotrichia</taxon>
        <taxon>Sporadotrichida</taxon>
        <taxon>Halteriidae</taxon>
        <taxon>Halteria</taxon>
    </lineage>
</organism>
<comment type="caution">
    <text evidence="1">The sequence shown here is derived from an EMBL/GenBank/DDBJ whole genome shotgun (WGS) entry which is preliminary data.</text>
</comment>
<proteinExistence type="predicted"/>
<protein>
    <submittedName>
        <fullName evidence="1">Uncharacterized protein</fullName>
    </submittedName>
</protein>
<sequence length="70" mass="7573">MGAMATQGSLHLVSSINQAPSLQIVPLSILIWTNQIICVNFAWAQICAAPFRKLQQSSLTKGGSWNGARF</sequence>
<name>A0A8J8T6Z5_HALGN</name>
<keyword evidence="2" id="KW-1185">Reference proteome</keyword>
<dbReference type="AlphaFoldDB" id="A0A8J8T6Z5"/>
<reference evidence="1" key="1">
    <citation type="submission" date="2019-06" db="EMBL/GenBank/DDBJ databases">
        <authorList>
            <person name="Zheng W."/>
        </authorList>
    </citation>
    <scope>NUCLEOTIDE SEQUENCE</scope>
    <source>
        <strain evidence="1">QDHG01</strain>
    </source>
</reference>